<dbReference type="EMBL" id="LS992241">
    <property type="protein sequence ID" value="SYX81998.1"/>
    <property type="molecule type" value="Genomic_DNA"/>
</dbReference>
<feature type="domain" description="SLH" evidence="2">
    <location>
        <begin position="31"/>
        <end position="91"/>
    </location>
</feature>
<dbReference type="PROSITE" id="PS51272">
    <property type="entry name" value="SLH"/>
    <property type="match status" value="3"/>
</dbReference>
<dbReference type="GO" id="GO:0005975">
    <property type="term" value="P:carbohydrate metabolic process"/>
    <property type="evidence" value="ECO:0007669"/>
    <property type="project" value="InterPro"/>
</dbReference>
<feature type="chain" id="PRO_5016624470" evidence="1">
    <location>
        <begin position="24"/>
        <end position="533"/>
    </location>
</feature>
<evidence type="ECO:0000313" key="5">
    <source>
        <dbReference type="Proteomes" id="UP000304148"/>
    </source>
</evidence>
<dbReference type="InterPro" id="IPR001223">
    <property type="entry name" value="Glyco_hydro18_cat"/>
</dbReference>
<dbReference type="SUPFAM" id="SSF51445">
    <property type="entry name" value="(Trans)glycosidases"/>
    <property type="match status" value="1"/>
</dbReference>
<evidence type="ECO:0000256" key="1">
    <source>
        <dbReference type="SAM" id="SignalP"/>
    </source>
</evidence>
<dbReference type="AlphaFoldDB" id="A0A383R4W3"/>
<feature type="domain" description="SLH" evidence="2">
    <location>
        <begin position="92"/>
        <end position="155"/>
    </location>
</feature>
<sequence length="533" mass="59825">MTFRRKIVLLTAVAAMFITGSLAWGESKSAGTGLPFDDIAGLYGQQDIVTLYKKGIVTGSGNRRYEPEKSVTRAELISMINRMFNLHPVASDISAYDDVPRSAWYYGAVQAGSLLHLVQGTGERTFQPQQPVTRQEAAAMIVRAFKQSAKSGSGVLSYPDSSRIAKWAVPYVSIMEKLNLMTGDDNGFRPNDPLTRQETAVVLNRALQRPDWSKALTKTPPKRIEMGWMHELTTQQYIEKVSGSNVNTLSPRWFFLDAKQTVSDQTDKALLSWAKQHGKQVWALVGNRFNADLTHEVLTNPTKKTAVITKLTGLVKTYGLNGLNLDFENVRPADRQSFTSFVSELAAKLHQQKAVLSIDVSPDLGTDWTEAFDYAALGKSADYMVLMSYDEHWDGAPNAGSVSSLPWVQRALDKLLKSVPPNKVIVALPFYTRDWAIKEKGVTSREMTLNEQGELLRSRKVKWDDRTSQYIADFMDRGIRHQVWAEESRSLSSKYAMASNRNVAGFAYWYVGAETNDVWKALDNQWRYSSLTF</sequence>
<reference evidence="5" key="1">
    <citation type="submission" date="2018-08" db="EMBL/GenBank/DDBJ databases">
        <authorList>
            <person name="Chevrot R."/>
        </authorList>
    </citation>
    <scope>NUCLEOTIDE SEQUENCE [LARGE SCALE GENOMIC DNA]</scope>
</reference>
<dbReference type="InterPro" id="IPR017853">
    <property type="entry name" value="GH"/>
</dbReference>
<dbReference type="PROSITE" id="PS51910">
    <property type="entry name" value="GH18_2"/>
    <property type="match status" value="1"/>
</dbReference>
<name>A0A383R4W3_PAEAL</name>
<dbReference type="InterPro" id="IPR011583">
    <property type="entry name" value="Chitinase_II/V-like_cat"/>
</dbReference>
<gene>
    <name evidence="4" type="ORF">PBLR_10418</name>
</gene>
<dbReference type="Pfam" id="PF00395">
    <property type="entry name" value="SLH"/>
    <property type="match status" value="3"/>
</dbReference>
<evidence type="ECO:0000313" key="4">
    <source>
        <dbReference type="EMBL" id="SYX81998.1"/>
    </source>
</evidence>
<dbReference type="Gene3D" id="3.20.20.80">
    <property type="entry name" value="Glycosidases"/>
    <property type="match status" value="1"/>
</dbReference>
<evidence type="ECO:0000259" key="3">
    <source>
        <dbReference type="PROSITE" id="PS51910"/>
    </source>
</evidence>
<proteinExistence type="predicted"/>
<dbReference type="PANTHER" id="PTHR46066:SF2">
    <property type="entry name" value="CHITINASE DOMAIN-CONTAINING PROTEIN 1"/>
    <property type="match status" value="1"/>
</dbReference>
<feature type="domain" description="GH18" evidence="3">
    <location>
        <begin position="165"/>
        <end position="529"/>
    </location>
</feature>
<dbReference type="PANTHER" id="PTHR46066">
    <property type="entry name" value="CHITINASE DOMAIN-CONTAINING PROTEIN 1 FAMILY MEMBER"/>
    <property type="match status" value="1"/>
</dbReference>
<dbReference type="InterPro" id="IPR029070">
    <property type="entry name" value="Chitinase_insertion_sf"/>
</dbReference>
<keyword evidence="1" id="KW-0732">Signal</keyword>
<dbReference type="InterPro" id="IPR001119">
    <property type="entry name" value="SLH_dom"/>
</dbReference>
<dbReference type="GO" id="GO:0008061">
    <property type="term" value="F:chitin binding"/>
    <property type="evidence" value="ECO:0007669"/>
    <property type="project" value="InterPro"/>
</dbReference>
<organism evidence="4 5">
    <name type="scientific">Paenibacillus alvei</name>
    <name type="common">Bacillus alvei</name>
    <dbReference type="NCBI Taxonomy" id="44250"/>
    <lineage>
        <taxon>Bacteria</taxon>
        <taxon>Bacillati</taxon>
        <taxon>Bacillota</taxon>
        <taxon>Bacilli</taxon>
        <taxon>Bacillales</taxon>
        <taxon>Paenibacillaceae</taxon>
        <taxon>Paenibacillus</taxon>
    </lineage>
</organism>
<dbReference type="Gene3D" id="3.10.50.10">
    <property type="match status" value="1"/>
</dbReference>
<feature type="signal peptide" evidence="1">
    <location>
        <begin position="1"/>
        <end position="23"/>
    </location>
</feature>
<dbReference type="Proteomes" id="UP000304148">
    <property type="component" value="Chromosome"/>
</dbReference>
<accession>A0A383R4W3</accession>
<protein>
    <submittedName>
        <fullName evidence="4">S-layer homology domain-containing protein</fullName>
    </submittedName>
</protein>
<dbReference type="SMART" id="SM00636">
    <property type="entry name" value="Glyco_18"/>
    <property type="match status" value="1"/>
</dbReference>
<evidence type="ECO:0000259" key="2">
    <source>
        <dbReference type="PROSITE" id="PS51272"/>
    </source>
</evidence>
<dbReference type="RefSeq" id="WP_138184502.1">
    <property type="nucleotide sequence ID" value="NZ_LS992241.1"/>
</dbReference>
<feature type="domain" description="SLH" evidence="2">
    <location>
        <begin position="156"/>
        <end position="217"/>
    </location>
</feature>
<dbReference type="Pfam" id="PF00704">
    <property type="entry name" value="Glyco_hydro_18"/>
    <property type="match status" value="1"/>
</dbReference>